<accession>A0A1B8TTM5</accession>
<dbReference type="AlphaFoldDB" id="A0A1B8TTM5"/>
<dbReference type="KEGG" id="pob:LPB03_12835"/>
<protein>
    <submittedName>
        <fullName evidence="1">Uncharacterized protein</fullName>
    </submittedName>
</protein>
<sequence length="129" mass="15244">MMKIVAILISNLILIQSLNINLESFAKLNVLLEHAQFHQEKYGDSLFEFLYEHYGDKDLLAANNHDEHEDLPFKECTHNFNHSISVFDFKVEVFELKNNIVLNLKPTYFYKDSYSFYEKSAIFQPPKYS</sequence>
<reference evidence="2" key="1">
    <citation type="submission" date="2016-02" db="EMBL/GenBank/DDBJ databases">
        <authorList>
            <person name="Shin S.-K."/>
            <person name="Yi H."/>
            <person name="Kim E."/>
        </authorList>
    </citation>
    <scope>NUCLEOTIDE SEQUENCE [LARGE SCALE GENOMIC DNA]</scope>
    <source>
        <strain evidence="2">LPB0003</strain>
    </source>
</reference>
<dbReference type="EMBL" id="LSFM01000023">
    <property type="protein sequence ID" value="OBY63013.1"/>
    <property type="molecule type" value="Genomic_DNA"/>
</dbReference>
<evidence type="ECO:0000313" key="2">
    <source>
        <dbReference type="Proteomes" id="UP000092584"/>
    </source>
</evidence>
<gene>
    <name evidence="1" type="ORF">LPB3_12850</name>
</gene>
<proteinExistence type="predicted"/>
<dbReference type="RefSeq" id="WP_065319990.1">
    <property type="nucleotide sequence ID" value="NZ_CP017477.1"/>
</dbReference>
<organism evidence="1 2">
    <name type="scientific">Polaribacter vadi</name>
    <dbReference type="NCBI Taxonomy" id="1774273"/>
    <lineage>
        <taxon>Bacteria</taxon>
        <taxon>Pseudomonadati</taxon>
        <taxon>Bacteroidota</taxon>
        <taxon>Flavobacteriia</taxon>
        <taxon>Flavobacteriales</taxon>
        <taxon>Flavobacteriaceae</taxon>
    </lineage>
</organism>
<evidence type="ECO:0000313" key="1">
    <source>
        <dbReference type="EMBL" id="OBY63013.1"/>
    </source>
</evidence>
<dbReference type="Proteomes" id="UP000092584">
    <property type="component" value="Unassembled WGS sequence"/>
</dbReference>
<dbReference type="STRING" id="1774273.LPB03_12835"/>
<comment type="caution">
    <text evidence="1">The sequence shown here is derived from an EMBL/GenBank/DDBJ whole genome shotgun (WGS) entry which is preliminary data.</text>
</comment>
<keyword evidence="2" id="KW-1185">Reference proteome</keyword>
<name>A0A1B8TTM5_9FLAO</name>
<dbReference type="OrthoDB" id="1446707at2"/>